<evidence type="ECO:0000313" key="1">
    <source>
        <dbReference type="EMBL" id="MBM7618971.1"/>
    </source>
</evidence>
<dbReference type="Proteomes" id="UP000737402">
    <property type="component" value="Unassembled WGS sequence"/>
</dbReference>
<comment type="caution">
    <text evidence="1">The sequence shown here is derived from an EMBL/GenBank/DDBJ whole genome shotgun (WGS) entry which is preliminary data.</text>
</comment>
<proteinExistence type="predicted"/>
<gene>
    <name evidence="1" type="ORF">JOC95_000820</name>
</gene>
<organism evidence="1 2">
    <name type="scientific">Sutcliffiella tianshenii</name>
    <dbReference type="NCBI Taxonomy" id="1463404"/>
    <lineage>
        <taxon>Bacteria</taxon>
        <taxon>Bacillati</taxon>
        <taxon>Bacillota</taxon>
        <taxon>Bacilli</taxon>
        <taxon>Bacillales</taxon>
        <taxon>Bacillaceae</taxon>
        <taxon>Sutcliffiella</taxon>
    </lineage>
</organism>
<sequence>MNIWQLIQHRIPDGLLNKMDKGNLKLPGIFQAKVTEQLNGALFTIQKGRVSFSAKISGAVEVGKEYVFHSISEEKGIVLKVDRTIPAIENDAQPLPGNRTPSKGLQHIQPQSSIQRLEQHTREAGVKLAPADLQQLAKVIDGYQGAQKEITMELAKFLIVRNAATPEAVYKNLPLLTAALLDDESLGSTLEKVKQLINVSRDASPETMKLQAQLEKITIPAPLQSQKEMVLFLKQLFSNTGLDYENTLFQRLHSQQSLSSHPLEQLKPLLLEYAKGMMNKEESGYVAKLVNKLTGFQLLSREEGSFQHLFLPIPVMVEKESREWYVHLSSKKKKGEGIDPDYCRIVLYLDLPLFSTTLVDLFVQQRVITLSIHNSYPPLGDLVEKGLPQLKENLSQKGYTLSAVKTVQKQEDKLEELPLDFVKKIFSTSEEGVDFRI</sequence>
<dbReference type="RefSeq" id="WP_204413645.1">
    <property type="nucleotide sequence ID" value="NZ_JAFBED010000002.1"/>
</dbReference>
<reference evidence="1 2" key="1">
    <citation type="submission" date="2021-01" db="EMBL/GenBank/DDBJ databases">
        <title>Genomic Encyclopedia of Type Strains, Phase IV (KMG-IV): sequencing the most valuable type-strain genomes for metagenomic binning, comparative biology and taxonomic classification.</title>
        <authorList>
            <person name="Goeker M."/>
        </authorList>
    </citation>
    <scope>NUCLEOTIDE SEQUENCE [LARGE SCALE GENOMIC DNA]</scope>
    <source>
        <strain evidence="1 2">DSM 25879</strain>
    </source>
</reference>
<protein>
    <recommendedName>
        <fullName evidence="3">Flagellar hook-length control protein-like C-terminal domain-containing protein</fullName>
    </recommendedName>
</protein>
<evidence type="ECO:0000313" key="2">
    <source>
        <dbReference type="Proteomes" id="UP000737402"/>
    </source>
</evidence>
<dbReference type="EMBL" id="JAFBED010000002">
    <property type="protein sequence ID" value="MBM7618971.1"/>
    <property type="molecule type" value="Genomic_DNA"/>
</dbReference>
<accession>A0ABS2NWC5</accession>
<name>A0ABS2NWC5_9BACI</name>
<keyword evidence="2" id="KW-1185">Reference proteome</keyword>
<evidence type="ECO:0008006" key="3">
    <source>
        <dbReference type="Google" id="ProtNLM"/>
    </source>
</evidence>